<gene>
    <name evidence="4" type="ORF">ACFQDL_15830</name>
</gene>
<keyword evidence="2" id="KW-0472">Membrane</keyword>
<keyword evidence="2" id="KW-0812">Transmembrane</keyword>
<feature type="region of interest" description="Disordered" evidence="1">
    <location>
        <begin position="746"/>
        <end position="765"/>
    </location>
</feature>
<dbReference type="PANTHER" id="PTHR46182">
    <property type="entry name" value="FI19480P1"/>
    <property type="match status" value="1"/>
</dbReference>
<dbReference type="Proteomes" id="UP001596422">
    <property type="component" value="Unassembled WGS sequence"/>
</dbReference>
<organism evidence="4 5">
    <name type="scientific">Marinobacterium aestuariivivens</name>
    <dbReference type="NCBI Taxonomy" id="1698799"/>
    <lineage>
        <taxon>Bacteria</taxon>
        <taxon>Pseudomonadati</taxon>
        <taxon>Pseudomonadota</taxon>
        <taxon>Gammaproteobacteria</taxon>
        <taxon>Oceanospirillales</taxon>
        <taxon>Oceanospirillaceae</taxon>
        <taxon>Marinobacterium</taxon>
    </lineage>
</organism>
<feature type="transmembrane region" description="Helical" evidence="2">
    <location>
        <begin position="12"/>
        <end position="31"/>
    </location>
</feature>
<dbReference type="InterPro" id="IPR000601">
    <property type="entry name" value="PKD_dom"/>
</dbReference>
<dbReference type="InterPro" id="IPR022409">
    <property type="entry name" value="PKD/Chitinase_dom"/>
</dbReference>
<evidence type="ECO:0000256" key="1">
    <source>
        <dbReference type="SAM" id="MobiDB-lite"/>
    </source>
</evidence>
<dbReference type="RefSeq" id="WP_379909888.1">
    <property type="nucleotide sequence ID" value="NZ_JBHSWE010000001.1"/>
</dbReference>
<reference evidence="5" key="1">
    <citation type="journal article" date="2019" name="Int. J. Syst. Evol. Microbiol.">
        <title>The Global Catalogue of Microorganisms (GCM) 10K type strain sequencing project: providing services to taxonomists for standard genome sequencing and annotation.</title>
        <authorList>
            <consortium name="The Broad Institute Genomics Platform"/>
            <consortium name="The Broad Institute Genome Sequencing Center for Infectious Disease"/>
            <person name="Wu L."/>
            <person name="Ma J."/>
        </authorList>
    </citation>
    <scope>NUCLEOTIDE SEQUENCE [LARGE SCALE GENOMIC DNA]</scope>
    <source>
        <strain evidence="5">NBRC 111756</strain>
    </source>
</reference>
<dbReference type="InterPro" id="IPR029865">
    <property type="entry name" value="KIAA0319-like"/>
</dbReference>
<dbReference type="SMART" id="SM00089">
    <property type="entry name" value="PKD"/>
    <property type="match status" value="4"/>
</dbReference>
<dbReference type="Gene3D" id="2.60.40.10">
    <property type="entry name" value="Immunoglobulins"/>
    <property type="match status" value="5"/>
</dbReference>
<name>A0ABW2A1W9_9GAMM</name>
<dbReference type="PROSITE" id="PS50093">
    <property type="entry name" value="PKD"/>
    <property type="match status" value="2"/>
</dbReference>
<dbReference type="SUPFAM" id="SSF49299">
    <property type="entry name" value="PKD domain"/>
    <property type="match status" value="2"/>
</dbReference>
<evidence type="ECO:0000313" key="5">
    <source>
        <dbReference type="Proteomes" id="UP001596422"/>
    </source>
</evidence>
<accession>A0ABW2A1W9</accession>
<evidence type="ECO:0000259" key="3">
    <source>
        <dbReference type="PROSITE" id="PS50093"/>
    </source>
</evidence>
<dbReference type="EMBL" id="JBHSWE010000001">
    <property type="protein sequence ID" value="MFC6671376.1"/>
    <property type="molecule type" value="Genomic_DNA"/>
</dbReference>
<feature type="domain" description="PKD" evidence="3">
    <location>
        <begin position="532"/>
        <end position="610"/>
    </location>
</feature>
<dbReference type="CDD" id="cd00146">
    <property type="entry name" value="PKD"/>
    <property type="match status" value="3"/>
</dbReference>
<dbReference type="InterPro" id="IPR017868">
    <property type="entry name" value="Filamin/ABP280_repeat-like"/>
</dbReference>
<dbReference type="Pfam" id="PF00801">
    <property type="entry name" value="PKD"/>
    <property type="match status" value="2"/>
</dbReference>
<dbReference type="InterPro" id="IPR013783">
    <property type="entry name" value="Ig-like_fold"/>
</dbReference>
<dbReference type="PANTHER" id="PTHR46182:SF2">
    <property type="entry name" value="FI19480P1"/>
    <property type="match status" value="1"/>
</dbReference>
<keyword evidence="5" id="KW-1185">Reference proteome</keyword>
<sequence length="765" mass="80463">MQIPKRCTQYALYFAMSALLMLFDSLLPVYGETIVFGPEQFDRGRAKPRPEVRHFSIWNPDDDFTLIVQNGDGEDESTRVSSAIITINGIQILGPEDFSKQVDLIEIPVSLADGNEIVVENIEIRGEPGSFLIVSIFGTNTAPIANAGKDNSALTGVSFSLDGSKSFDPDGDAITFGWSAVGAPPGSTATLQDTASIKPSFIPDQPGDYVFELVVNDGEVDSTPDQVTVTAVADIAPPNADAGEDQNALIGIPVLLDGSNSQDPNGFLLSFTWIFESLPPESALTDADIVFANTPAPQFTPDTVGNYVLRLDVGNGASNDTDRVQIIASESNVPPNADAGPDIAVRTSQAAKLDGSGSTDPDQGPLPLADSWSLIGRPDGSTLTSADLIPSDQAITTLIPDVEGDYLARLKVDDGEASDEDNVLIFGDNTAPDIGFLSPVEGSTVTSMPEIRVFFSDDGSGLDLSSYQTTINGIDVTSGTFVSPYGASYTPAAPLPVGENEATAQIADLAGNVQTTMITFTVGGFAAIADCAPTSGEVPLAVRFRSRGEFDGGSIVLYRWDFQGDGVFDTVDSVAKDYSFTFNTQGTFNAVLEVTNNFGDTATDTCTIQVGGNAPIAIANASPSNGPVPLDVNLTCTGSDADGTIVLYEWDFDGDGSFDYSNPSSGSVMHTYSQEGTFVALCRVTDNDGLTGEARTTTTLIRPAPQALLALPQRHRRAVAAPHWQSLSMAVPLMMEASCYGSGTSTATGCSTIHPRAPRPPALPT</sequence>
<dbReference type="InterPro" id="IPR035986">
    <property type="entry name" value="PKD_dom_sf"/>
</dbReference>
<keyword evidence="2" id="KW-1133">Transmembrane helix</keyword>
<proteinExistence type="predicted"/>
<dbReference type="Pfam" id="PF22352">
    <property type="entry name" value="K319L-like_PKD"/>
    <property type="match status" value="1"/>
</dbReference>
<comment type="caution">
    <text evidence="4">The sequence shown here is derived from an EMBL/GenBank/DDBJ whole genome shotgun (WGS) entry which is preliminary data.</text>
</comment>
<dbReference type="PROSITE" id="PS50194">
    <property type="entry name" value="FILAMIN_REPEAT"/>
    <property type="match status" value="1"/>
</dbReference>
<evidence type="ECO:0000256" key="2">
    <source>
        <dbReference type="SAM" id="Phobius"/>
    </source>
</evidence>
<evidence type="ECO:0000313" key="4">
    <source>
        <dbReference type="EMBL" id="MFC6671376.1"/>
    </source>
</evidence>
<protein>
    <submittedName>
        <fullName evidence="4">PKD domain-containing protein</fullName>
    </submittedName>
</protein>
<feature type="domain" description="PKD" evidence="3">
    <location>
        <begin position="615"/>
        <end position="689"/>
    </location>
</feature>